<protein>
    <submittedName>
        <fullName evidence="2">Uncharacterized protein</fullName>
    </submittedName>
</protein>
<feature type="compositionally biased region" description="Basic residues" evidence="1">
    <location>
        <begin position="1"/>
        <end position="14"/>
    </location>
</feature>
<gene>
    <name evidence="2" type="ORF">cyc_01719</name>
</gene>
<proteinExistence type="predicted"/>
<name>A0A1D3D7B2_9EIME</name>
<organism evidence="2 3">
    <name type="scientific">Cyclospora cayetanensis</name>
    <dbReference type="NCBI Taxonomy" id="88456"/>
    <lineage>
        <taxon>Eukaryota</taxon>
        <taxon>Sar</taxon>
        <taxon>Alveolata</taxon>
        <taxon>Apicomplexa</taxon>
        <taxon>Conoidasida</taxon>
        <taxon>Coccidia</taxon>
        <taxon>Eucoccidiorida</taxon>
        <taxon>Eimeriorina</taxon>
        <taxon>Eimeriidae</taxon>
        <taxon>Cyclospora</taxon>
    </lineage>
</organism>
<feature type="compositionally biased region" description="Low complexity" evidence="1">
    <location>
        <begin position="180"/>
        <end position="194"/>
    </location>
</feature>
<evidence type="ECO:0000256" key="1">
    <source>
        <dbReference type="SAM" id="MobiDB-lite"/>
    </source>
</evidence>
<evidence type="ECO:0000313" key="2">
    <source>
        <dbReference type="EMBL" id="OEH79341.1"/>
    </source>
</evidence>
<evidence type="ECO:0000313" key="3">
    <source>
        <dbReference type="Proteomes" id="UP000095192"/>
    </source>
</evidence>
<comment type="caution">
    <text evidence="2">The sequence shown here is derived from an EMBL/GenBank/DDBJ whole genome shotgun (WGS) entry which is preliminary data.</text>
</comment>
<dbReference type="Proteomes" id="UP000095192">
    <property type="component" value="Unassembled WGS sequence"/>
</dbReference>
<keyword evidence="3" id="KW-1185">Reference proteome</keyword>
<dbReference type="InParanoid" id="A0A1D3D7B2"/>
<feature type="region of interest" description="Disordered" evidence="1">
    <location>
        <begin position="1"/>
        <end position="30"/>
    </location>
</feature>
<dbReference type="VEuPathDB" id="ToxoDB:cyc_01719"/>
<reference evidence="2 3" key="1">
    <citation type="journal article" date="2016" name="BMC Genomics">
        <title>Comparative genomics reveals Cyclospora cayetanensis possesses coccidia-like metabolism and invasion components but unique surface antigens.</title>
        <authorList>
            <person name="Liu S."/>
            <person name="Wang L."/>
            <person name="Zheng H."/>
            <person name="Xu Z."/>
            <person name="Roellig D.M."/>
            <person name="Li N."/>
            <person name="Frace M.A."/>
            <person name="Tang K."/>
            <person name="Arrowood M.J."/>
            <person name="Moss D.M."/>
            <person name="Zhang L."/>
            <person name="Feng Y."/>
            <person name="Xiao L."/>
        </authorList>
    </citation>
    <scope>NUCLEOTIDE SEQUENCE [LARGE SCALE GENOMIC DNA]</scope>
    <source>
        <strain evidence="2 3">CHN_HEN01</strain>
    </source>
</reference>
<dbReference type="EMBL" id="JROU02000420">
    <property type="protein sequence ID" value="OEH79341.1"/>
    <property type="molecule type" value="Genomic_DNA"/>
</dbReference>
<accession>A0A1D3D7B2</accession>
<feature type="region of interest" description="Disordered" evidence="1">
    <location>
        <begin position="170"/>
        <end position="194"/>
    </location>
</feature>
<sequence length="568" mass="63524">MRRGVLKARRRRRQAPQALRGRMQPQRQLSTEFSIESLPRSSGAFLNQDAHISGGRARGVERRRGKTSGGFTPLGRRKGIRAARRFAPSSPSIHPWNHSACSRDKMLLRRGLTQQPCLHPQRRLPLPPRRLFQQQPHQHATPSLQGRLSVRVARLQRQWAPLLLHQGLPRHAEAARRAASHAQPPQQEEPPEALQQLSPEERRGLLQQLLLRLDESFKEHHASWLPMQQQRGGGRAAKRSLQKAWDPQDLSALECFFVLLRLVRSRRDWQTALRGFQLLNNFGRLPSNRELSDRLAAAAALCGQHAEACAVAECSRFLMASPPSVALFFALLEDAIDRRDTAAANRLFACLREDWRLHVSPASYVLMLRSAVTPECVHLDRCAALYDDAMALGVALPLEAHVLLLEFLLTRASCAAALPTRPAEEETDRDSGGLEVADTARQGFDRSAAECLRMAHRVRVYMREDSAAFNSRPLPPRALLLQAWLSFLECKLLLKPSEAPTALAMGFSLLQAACARKIACFPREAPWSPPAPLLSLLRNAPSNFPGVSTAELRKLARAGRRVATAFRV</sequence>
<dbReference type="AlphaFoldDB" id="A0A1D3D7B2"/>
<feature type="region of interest" description="Disordered" evidence="1">
    <location>
        <begin position="44"/>
        <end position="75"/>
    </location>
</feature>